<dbReference type="InterPro" id="IPR000270">
    <property type="entry name" value="PB1_dom"/>
</dbReference>
<sequence>MEPPPLSAPPITTPTTITAGAATTTTITPPHINNYPDSVESSPRSRNTDSWDEPPYGPTTTTAAAVKLRLMCSYGGHIVPRPHDKSLCYIGGDTRIIVVDRHISLSDLHLRLSKTLLAGKSFSLKYQLPNEDLDSLISVTTDEDLENMLDEYDRLNSATNNSASKTSRLRLFLFQSNLDSETSSSIESLLENSSKSSEWFFNALNWSTPACKTRASLSETETSSVNCLLGLDDAVDNQNPTAVKDVEAQMEVKSGGGSTGKTNNTVVQDVQSVPDSPMLETTSSFGSTSSSPSTANLPPIKVRAEEGNNQKGAMGLGIEEQFSQLSAGVGVNNVVAPAPTTVVAGLPVVVGGEYPNRVFSDDERSEQGVPIGYRKVPQVQPQQQQVHQLQQQQPPQFTQLQQNKPVGAVDLLSPDSVSSDGSVTNPMSRQMPMIYHEPIVQLQSANGRVPTNQIDSKTSDLNSRVQKPQQVQESGYVLPSQFDQYQQLHQPQQFVPSSTQYIHHHPPGAVPMYYPIYPSQQLGHPPGMEHQYPVYFMPTRPPQAYNLPVQQPSYSEPTPPAPSSRPQTPPAAMVPPPAFNPAPNTAAPPKPEMAAGVYRTSAATAPHLVQVPSSQSQQYSGYSQILHPSQTVAPAPAPAPTSTANYAYEFADPAHAQIYYTQPLAPQLAAQYQTMTSNPQMKLPEVSTQLPTENMKQQVRTTQM</sequence>
<feature type="compositionally biased region" description="Low complexity" evidence="1">
    <location>
        <begin position="13"/>
        <end position="32"/>
    </location>
</feature>
<dbReference type="InterPro" id="IPR053793">
    <property type="entry name" value="PB1-like"/>
</dbReference>
<protein>
    <recommendedName>
        <fullName evidence="2">PB1 domain-containing protein</fullName>
    </recommendedName>
</protein>
<dbReference type="PANTHER" id="PTHR31066">
    <property type="entry name" value="OS05G0427100 PROTEIN-RELATED"/>
    <property type="match status" value="1"/>
</dbReference>
<evidence type="ECO:0000313" key="3">
    <source>
        <dbReference type="EMBL" id="KAL3501777.1"/>
    </source>
</evidence>
<feature type="domain" description="PB1" evidence="2">
    <location>
        <begin position="67"/>
        <end position="176"/>
    </location>
</feature>
<dbReference type="PANTHER" id="PTHR31066:SF27">
    <property type="entry name" value="EXPRESSED PROTEIN"/>
    <property type="match status" value="1"/>
</dbReference>
<dbReference type="SMART" id="SM00666">
    <property type="entry name" value="PB1"/>
    <property type="match status" value="1"/>
</dbReference>
<dbReference type="Pfam" id="PF00564">
    <property type="entry name" value="PB1"/>
    <property type="match status" value="1"/>
</dbReference>
<dbReference type="PROSITE" id="PS51745">
    <property type="entry name" value="PB1"/>
    <property type="match status" value="1"/>
</dbReference>
<feature type="compositionally biased region" description="Polar residues" evidence="1">
    <location>
        <begin position="35"/>
        <end position="45"/>
    </location>
</feature>
<name>A0ABD2Y2L1_9GENT</name>
<organism evidence="3 4">
    <name type="scientific">Cinchona calisaya</name>
    <dbReference type="NCBI Taxonomy" id="153742"/>
    <lineage>
        <taxon>Eukaryota</taxon>
        <taxon>Viridiplantae</taxon>
        <taxon>Streptophyta</taxon>
        <taxon>Embryophyta</taxon>
        <taxon>Tracheophyta</taxon>
        <taxon>Spermatophyta</taxon>
        <taxon>Magnoliopsida</taxon>
        <taxon>eudicotyledons</taxon>
        <taxon>Gunneridae</taxon>
        <taxon>Pentapetalae</taxon>
        <taxon>asterids</taxon>
        <taxon>lamiids</taxon>
        <taxon>Gentianales</taxon>
        <taxon>Rubiaceae</taxon>
        <taxon>Cinchonoideae</taxon>
        <taxon>Cinchoneae</taxon>
        <taxon>Cinchona</taxon>
    </lineage>
</organism>
<dbReference type="InterPro" id="IPR053198">
    <property type="entry name" value="Gynoecium_Dev_Regulator"/>
</dbReference>
<feature type="compositionally biased region" description="Pro residues" evidence="1">
    <location>
        <begin position="557"/>
        <end position="591"/>
    </location>
</feature>
<evidence type="ECO:0000313" key="4">
    <source>
        <dbReference type="Proteomes" id="UP001630127"/>
    </source>
</evidence>
<dbReference type="SUPFAM" id="SSF54277">
    <property type="entry name" value="CAD &amp; PB1 domains"/>
    <property type="match status" value="1"/>
</dbReference>
<evidence type="ECO:0000259" key="2">
    <source>
        <dbReference type="PROSITE" id="PS51745"/>
    </source>
</evidence>
<evidence type="ECO:0000256" key="1">
    <source>
        <dbReference type="SAM" id="MobiDB-lite"/>
    </source>
</evidence>
<reference evidence="3 4" key="1">
    <citation type="submission" date="2024-11" db="EMBL/GenBank/DDBJ databases">
        <title>A near-complete genome assembly of Cinchona calisaya.</title>
        <authorList>
            <person name="Lian D.C."/>
            <person name="Zhao X.W."/>
            <person name="Wei L."/>
        </authorList>
    </citation>
    <scope>NUCLEOTIDE SEQUENCE [LARGE SCALE GENOMIC DNA]</scope>
    <source>
        <tissue evidence="3">Nenye</tissue>
    </source>
</reference>
<dbReference type="Gene3D" id="3.10.20.90">
    <property type="entry name" value="Phosphatidylinositol 3-kinase Catalytic Subunit, Chain A, domain 1"/>
    <property type="match status" value="1"/>
</dbReference>
<feature type="region of interest" description="Disordered" evidence="1">
    <location>
        <begin position="279"/>
        <end position="298"/>
    </location>
</feature>
<feature type="compositionally biased region" description="Pro residues" evidence="1">
    <location>
        <begin position="1"/>
        <end position="12"/>
    </location>
</feature>
<keyword evidence="4" id="KW-1185">Reference proteome</keyword>
<feature type="region of interest" description="Disordered" evidence="1">
    <location>
        <begin position="1"/>
        <end position="58"/>
    </location>
</feature>
<proteinExistence type="predicted"/>
<feature type="compositionally biased region" description="Low complexity" evidence="1">
    <location>
        <begin position="281"/>
        <end position="294"/>
    </location>
</feature>
<feature type="region of interest" description="Disordered" evidence="1">
    <location>
        <begin position="543"/>
        <end position="592"/>
    </location>
</feature>
<comment type="caution">
    <text evidence="3">The sequence shown here is derived from an EMBL/GenBank/DDBJ whole genome shotgun (WGS) entry which is preliminary data.</text>
</comment>
<dbReference type="FunFam" id="3.10.20.90:FF:000058">
    <property type="entry name" value="Octicosapeptide/phox/Bem1p domain kinase superfamily protein"/>
    <property type="match status" value="1"/>
</dbReference>
<gene>
    <name evidence="3" type="ORF">ACH5RR_036226</name>
</gene>
<dbReference type="AlphaFoldDB" id="A0ABD2Y2L1"/>
<dbReference type="CDD" id="cd06410">
    <property type="entry name" value="PB1_UP2"/>
    <property type="match status" value="1"/>
</dbReference>
<dbReference type="Proteomes" id="UP001630127">
    <property type="component" value="Unassembled WGS sequence"/>
</dbReference>
<accession>A0ABD2Y2L1</accession>
<dbReference type="EMBL" id="JBJUIK010000015">
    <property type="protein sequence ID" value="KAL3501777.1"/>
    <property type="molecule type" value="Genomic_DNA"/>
</dbReference>